<sequence>MLESLSISSTRLASSMIPPGRTLFWHVHSTIRTLSFSGPKSDQQLKALVLVLKGAADVVQPRKAGGGVLGITTYNWQDLWLAEWDARGEIPHKAEPSASSSLTTLPSSLRPSPYNLLHPIVDDYLTALNSKCIIHFAAWDILQECSVYYCHDTNPTTNWADYPAFKRSFTFEQFMYCFHCGTPNDTPCNNFFQPAAHINISPPACEWKHLVFKTIFVLWAHSDVFKMVFFESYSQGLSDITFKQFTKWVNEDEAGYLAPYYFNGLSLFIAFCDWHATDGQAFRAFSKQASTLPVHYTAAHTLTRARRQYSPLVCIGCHGEAHLAGDLGLNWEADISHTTHRRVGSTSCAEGTCGHLPKLPSMVEHTLIGSMCPPAGVVHIATPLEDLQPCSPKSYHVYTDFFSIFDCLGFQIFIPWAQWHTDVQFDVHTNDVTGNDVDSQHVGATEQDHGWVEGFQYGNSVKDYCFCEGAFGQNDDGEIKHLDMECPMY</sequence>
<proteinExistence type="predicted"/>
<protein>
    <submittedName>
        <fullName evidence="1">Uncharacterized protein</fullName>
    </submittedName>
</protein>
<name>A0A165Y0L2_9AGAM</name>
<dbReference type="AlphaFoldDB" id="A0A165Y0L2"/>
<dbReference type="OrthoDB" id="2671886at2759"/>
<organism evidence="1">
    <name type="scientific">Athelia psychrophila</name>
    <dbReference type="NCBI Taxonomy" id="1759441"/>
    <lineage>
        <taxon>Eukaryota</taxon>
        <taxon>Fungi</taxon>
        <taxon>Dikarya</taxon>
        <taxon>Basidiomycota</taxon>
        <taxon>Agaricomycotina</taxon>
        <taxon>Agaricomycetes</taxon>
        <taxon>Agaricomycetidae</taxon>
        <taxon>Atheliales</taxon>
        <taxon>Atheliaceae</taxon>
        <taxon>Athelia</taxon>
    </lineage>
</organism>
<accession>A0A165Y0L2</accession>
<gene>
    <name evidence="1" type="ORF">FIBSPDRAFT_900796</name>
</gene>
<reference evidence="1" key="1">
    <citation type="journal article" date="2016" name="Mol. Biol. Evol.">
        <title>Comparative Genomics of Early-Diverging Mushroom-Forming Fungi Provides Insights into the Origins of Lignocellulose Decay Capabilities.</title>
        <authorList>
            <person name="Nagy L.G."/>
            <person name="Riley R."/>
            <person name="Tritt A."/>
            <person name="Adam C."/>
            <person name="Daum C."/>
            <person name="Floudas D."/>
            <person name="Sun H."/>
            <person name="Yadav J.S."/>
            <person name="Pangilinan J."/>
            <person name="Larsson K.H."/>
            <person name="Matsuura K."/>
            <person name="Barry K."/>
            <person name="Labutti K."/>
            <person name="Kuo R."/>
            <person name="Ohm R.A."/>
            <person name="Bhattacharya S.S."/>
            <person name="Shirouzu T."/>
            <person name="Yoshinaga Y."/>
            <person name="Martin F.M."/>
            <person name="Grigoriev I.V."/>
            <person name="Hibbett D.S."/>
        </authorList>
    </citation>
    <scope>NUCLEOTIDE SEQUENCE [LARGE SCALE GENOMIC DNA]</scope>
    <source>
        <strain evidence="1">CBS 109695</strain>
    </source>
</reference>
<dbReference type="EMBL" id="KV417708">
    <property type="protein sequence ID" value="KZP09083.1"/>
    <property type="molecule type" value="Genomic_DNA"/>
</dbReference>
<evidence type="ECO:0000313" key="1">
    <source>
        <dbReference type="EMBL" id="KZP09083.1"/>
    </source>
</evidence>